<organism evidence="1 2">
    <name type="scientific">Arcticibacter svalbardensis MN12-7</name>
    <dbReference type="NCBI Taxonomy" id="1150600"/>
    <lineage>
        <taxon>Bacteria</taxon>
        <taxon>Pseudomonadati</taxon>
        <taxon>Bacteroidota</taxon>
        <taxon>Sphingobacteriia</taxon>
        <taxon>Sphingobacteriales</taxon>
        <taxon>Sphingobacteriaceae</taxon>
        <taxon>Arcticibacter</taxon>
    </lineage>
</organism>
<dbReference type="AlphaFoldDB" id="R9GRI9"/>
<dbReference type="Proteomes" id="UP000014174">
    <property type="component" value="Unassembled WGS sequence"/>
</dbReference>
<evidence type="ECO:0000313" key="1">
    <source>
        <dbReference type="EMBL" id="EOR94336.1"/>
    </source>
</evidence>
<reference evidence="1 2" key="1">
    <citation type="journal article" date="2013" name="Genome Announc.">
        <title>Draft Genome Sequence of Arcticibacter svalbardensis Strain MN12-7T, a Member of the Family Sphingobacteriaceae Isolated from an Arctic Soil Sample.</title>
        <authorList>
            <person name="Shivaji S."/>
            <person name="Ara S."/>
            <person name="Prasad S."/>
            <person name="Manasa B.P."/>
            <person name="Begum Z."/>
            <person name="Singh A."/>
            <person name="Kumar Pinnaka A."/>
        </authorList>
    </citation>
    <scope>NUCLEOTIDE SEQUENCE [LARGE SCALE GENOMIC DNA]</scope>
    <source>
        <strain evidence="1 2">MN12-7</strain>
    </source>
</reference>
<comment type="caution">
    <text evidence="1">The sequence shown here is derived from an EMBL/GenBank/DDBJ whole genome shotgun (WGS) entry which is preliminary data.</text>
</comment>
<gene>
    <name evidence="1" type="ORF">ADIARSV_2577</name>
</gene>
<evidence type="ECO:0000313" key="2">
    <source>
        <dbReference type="Proteomes" id="UP000014174"/>
    </source>
</evidence>
<protein>
    <submittedName>
        <fullName evidence="1">Uncharacterized protein</fullName>
    </submittedName>
</protein>
<accession>R9GRI9</accession>
<sequence length="146" mass="16475">MACEKKTSKSQNSFLVRLKQTQDTVDIFHSQILKDRVITNLNKYVRDNALTFKDWNFKVENIIGDQVNLKSTIPGDSSIYGVKFAIQIPTAESKIKTDVSKLKVGDLFEMNGDMAMATEDGRVSMNSYFASDSTNIVKLMPKEIKL</sequence>
<keyword evidence="2" id="KW-1185">Reference proteome</keyword>
<name>R9GRI9_9SPHI</name>
<dbReference type="EMBL" id="AQPN01000090">
    <property type="protein sequence ID" value="EOR94336.1"/>
    <property type="molecule type" value="Genomic_DNA"/>
</dbReference>
<proteinExistence type="predicted"/>